<keyword evidence="1" id="KW-1133">Transmembrane helix</keyword>
<evidence type="ECO:0000313" key="2">
    <source>
        <dbReference type="EMBL" id="CAF0911721.1"/>
    </source>
</evidence>
<organism evidence="2 4">
    <name type="scientific">Rotaria sordida</name>
    <dbReference type="NCBI Taxonomy" id="392033"/>
    <lineage>
        <taxon>Eukaryota</taxon>
        <taxon>Metazoa</taxon>
        <taxon>Spiralia</taxon>
        <taxon>Gnathifera</taxon>
        <taxon>Rotifera</taxon>
        <taxon>Eurotatoria</taxon>
        <taxon>Bdelloidea</taxon>
        <taxon>Philodinida</taxon>
        <taxon>Philodinidae</taxon>
        <taxon>Rotaria</taxon>
    </lineage>
</organism>
<reference evidence="2" key="1">
    <citation type="submission" date="2021-02" db="EMBL/GenBank/DDBJ databases">
        <authorList>
            <person name="Nowell W R."/>
        </authorList>
    </citation>
    <scope>NUCLEOTIDE SEQUENCE</scope>
</reference>
<protein>
    <submittedName>
        <fullName evidence="2">Uncharacterized protein</fullName>
    </submittedName>
</protein>
<dbReference type="Proteomes" id="UP000663864">
    <property type="component" value="Unassembled WGS sequence"/>
</dbReference>
<evidence type="ECO:0000256" key="1">
    <source>
        <dbReference type="SAM" id="Phobius"/>
    </source>
</evidence>
<evidence type="ECO:0000313" key="4">
    <source>
        <dbReference type="Proteomes" id="UP000663864"/>
    </source>
</evidence>
<proteinExistence type="predicted"/>
<keyword evidence="1" id="KW-0812">Transmembrane</keyword>
<name>A0A814AF36_9BILA</name>
<sequence length="379" mass="43636">MSIESTLLTKKSFKNIQNQHKFENIIESSNDDEKLLSKKEIEFLSFNPPNVNIPLTSQKSRFNKEIQSQASNREQHLSPLSPVIVQEQQLSVVPRYVRDEQQSLSSKVPIEHLIINTNKIDTLSPVIRFEQPLSPSFSQLIPDPIINDKQTPNRIFNEKNSIHFTYPSQLNTITPIDSSLKTNSDSIHDDLSSSNNIHYYQISTIFTSISTFIMHQNEVIGQTPISDRFLSDTIFIILITTLTIIILFFCLGLFCLCRRTNKRNISPSFDGASYIGLNEHSLDIPMDNYQQQISKYENDISYINDIPSSLMQTKSSINHPSLINNDRISLHNTIKHKSKINEKKLKKKRLGNCCCCYNSKKQSLSTKINERNRMRRNEI</sequence>
<evidence type="ECO:0000313" key="3">
    <source>
        <dbReference type="EMBL" id="CAF3755492.1"/>
    </source>
</evidence>
<dbReference type="EMBL" id="CAJOBD010001064">
    <property type="protein sequence ID" value="CAF3755492.1"/>
    <property type="molecule type" value="Genomic_DNA"/>
</dbReference>
<dbReference type="EMBL" id="CAJNOT010000248">
    <property type="protein sequence ID" value="CAF0911721.1"/>
    <property type="molecule type" value="Genomic_DNA"/>
</dbReference>
<comment type="caution">
    <text evidence="2">The sequence shown here is derived from an EMBL/GenBank/DDBJ whole genome shotgun (WGS) entry which is preliminary data.</text>
</comment>
<gene>
    <name evidence="3" type="ORF">JBS370_LOCUS12813</name>
    <name evidence="2" type="ORF">ZHD862_LOCUS7927</name>
</gene>
<feature type="transmembrane region" description="Helical" evidence="1">
    <location>
        <begin position="234"/>
        <end position="256"/>
    </location>
</feature>
<keyword evidence="1" id="KW-0472">Membrane</keyword>
<accession>A0A814AF36</accession>
<dbReference type="AlphaFoldDB" id="A0A814AF36"/>
<dbReference type="Proteomes" id="UP000663836">
    <property type="component" value="Unassembled WGS sequence"/>
</dbReference>